<evidence type="ECO:0000313" key="2">
    <source>
        <dbReference type="Proteomes" id="UP001642360"/>
    </source>
</evidence>
<sequence length="51" mass="5881">ADTRSRSLQLYQQRPGHFGERDTSRDRIKSGPCNLLFRQTRAVFMGPGTRD</sequence>
<gene>
    <name evidence="1" type="ORF">ILEXP_LOCUS7182</name>
</gene>
<accession>A0ABC8R4X8</accession>
<comment type="caution">
    <text evidence="1">The sequence shown here is derived from an EMBL/GenBank/DDBJ whole genome shotgun (WGS) entry which is preliminary data.</text>
</comment>
<feature type="non-terminal residue" evidence="1">
    <location>
        <position position="1"/>
    </location>
</feature>
<proteinExistence type="predicted"/>
<name>A0ABC8R4X8_9AQUA</name>
<protein>
    <submittedName>
        <fullName evidence="1">Uncharacterized protein</fullName>
    </submittedName>
</protein>
<dbReference type="Proteomes" id="UP001642360">
    <property type="component" value="Unassembled WGS sequence"/>
</dbReference>
<keyword evidence="2" id="KW-1185">Reference proteome</keyword>
<reference evidence="1 2" key="1">
    <citation type="submission" date="2024-02" db="EMBL/GenBank/DDBJ databases">
        <authorList>
            <person name="Vignale AGUSTIN F."/>
            <person name="Sosa J E."/>
            <person name="Modenutti C."/>
        </authorList>
    </citation>
    <scope>NUCLEOTIDE SEQUENCE [LARGE SCALE GENOMIC DNA]</scope>
</reference>
<evidence type="ECO:0000313" key="1">
    <source>
        <dbReference type="EMBL" id="CAK9139780.1"/>
    </source>
</evidence>
<organism evidence="1 2">
    <name type="scientific">Ilex paraguariensis</name>
    <name type="common">yerba mate</name>
    <dbReference type="NCBI Taxonomy" id="185542"/>
    <lineage>
        <taxon>Eukaryota</taxon>
        <taxon>Viridiplantae</taxon>
        <taxon>Streptophyta</taxon>
        <taxon>Embryophyta</taxon>
        <taxon>Tracheophyta</taxon>
        <taxon>Spermatophyta</taxon>
        <taxon>Magnoliopsida</taxon>
        <taxon>eudicotyledons</taxon>
        <taxon>Gunneridae</taxon>
        <taxon>Pentapetalae</taxon>
        <taxon>asterids</taxon>
        <taxon>campanulids</taxon>
        <taxon>Aquifoliales</taxon>
        <taxon>Aquifoliaceae</taxon>
        <taxon>Ilex</taxon>
    </lineage>
</organism>
<dbReference type="AlphaFoldDB" id="A0ABC8R4X8"/>
<dbReference type="EMBL" id="CAUOFW020000987">
    <property type="protein sequence ID" value="CAK9139780.1"/>
    <property type="molecule type" value="Genomic_DNA"/>
</dbReference>